<dbReference type="Pfam" id="PF05159">
    <property type="entry name" value="Capsule_synth"/>
    <property type="match status" value="2"/>
</dbReference>
<dbReference type="EMBL" id="QJPH01000288">
    <property type="protein sequence ID" value="PZN80102.1"/>
    <property type="molecule type" value="Genomic_DNA"/>
</dbReference>
<protein>
    <submittedName>
        <fullName evidence="1">Beta-3-deoxy-D-manno-oct-2-ulosonic acid transferase</fullName>
    </submittedName>
</protein>
<comment type="caution">
    <text evidence="1">The sequence shown here is derived from an EMBL/GenBank/DDBJ whole genome shotgun (WGS) entry which is preliminary data.</text>
</comment>
<organism evidence="1 2">
    <name type="scientific">Candidatus Methylumidiphilus alinenensis</name>
    <dbReference type="NCBI Taxonomy" id="2202197"/>
    <lineage>
        <taxon>Bacteria</taxon>
        <taxon>Pseudomonadati</taxon>
        <taxon>Pseudomonadota</taxon>
        <taxon>Gammaproteobacteria</taxon>
        <taxon>Methylococcales</taxon>
        <taxon>Candidatus Methylumidiphilus</taxon>
    </lineage>
</organism>
<evidence type="ECO:0000313" key="2">
    <source>
        <dbReference type="Proteomes" id="UP000249396"/>
    </source>
</evidence>
<gene>
    <name evidence="1" type="ORF">DM484_10525</name>
</gene>
<sequence>MNIPRFDDFPKVLYAYKFPRWKWPIVRQCFLGRKVVFVNKDSKLPANGVVALWGMMPAPANLSQHISIIRVEDGFLRSVGLGADLVRPVSWVIDNKGIYYNTTGSSDLEEILNTLQFDQTLIVRAAKLRTQIIENGLTKYNTGLKTWQRPNTQKKIILVVGQVESDASIIFGAPQIKGNMELLRKVRMSNLDAYCVYKPHPDVIARLRILGKDENNAQLWCDEVVTDVVMGDLLNSVDEVHVLTSLAGFEAMLRGKSVICHGQPFYSGWGLTNDIVPNQRRNRQLTIDEMVAGVLIEYPLYLSVDGKRLITPEEALESLLHWRNTSGNKNIWRQEVFRFFLRIFAGVK</sequence>
<keyword evidence="1" id="KW-0808">Transferase</keyword>
<dbReference type="InterPro" id="IPR007833">
    <property type="entry name" value="Capsule_polysaccharide_synth"/>
</dbReference>
<dbReference type="GO" id="GO:0015774">
    <property type="term" value="P:polysaccharide transport"/>
    <property type="evidence" value="ECO:0007669"/>
    <property type="project" value="InterPro"/>
</dbReference>
<accession>A0A2W4R879</accession>
<proteinExistence type="predicted"/>
<dbReference type="GO" id="GO:0000271">
    <property type="term" value="P:polysaccharide biosynthetic process"/>
    <property type="evidence" value="ECO:0007669"/>
    <property type="project" value="InterPro"/>
</dbReference>
<name>A0A2W4R879_9GAMM</name>
<dbReference type="AlphaFoldDB" id="A0A2W4R879"/>
<dbReference type="CDD" id="cd16439">
    <property type="entry name" value="beta_Kdo_transferase_KpsC_2"/>
    <property type="match status" value="1"/>
</dbReference>
<reference evidence="1 2" key="1">
    <citation type="journal article" date="2018" name="Aquat. Microb. Ecol.">
        <title>Gammaproteobacterial methanotrophs dominate.</title>
        <authorList>
            <person name="Rissanen A.J."/>
            <person name="Saarenheimo J."/>
            <person name="Tiirola M."/>
            <person name="Peura S."/>
            <person name="Aalto S.L."/>
            <person name="Karvinen A."/>
            <person name="Nykanen H."/>
        </authorList>
    </citation>
    <scope>NUCLEOTIDE SEQUENCE [LARGE SCALE GENOMIC DNA]</scope>
    <source>
        <strain evidence="1">AMbin10</strain>
    </source>
</reference>
<dbReference type="Proteomes" id="UP000249396">
    <property type="component" value="Unassembled WGS sequence"/>
</dbReference>
<dbReference type="GO" id="GO:0016740">
    <property type="term" value="F:transferase activity"/>
    <property type="evidence" value="ECO:0007669"/>
    <property type="project" value="UniProtKB-KW"/>
</dbReference>
<evidence type="ECO:0000313" key="1">
    <source>
        <dbReference type="EMBL" id="PZN80102.1"/>
    </source>
</evidence>